<dbReference type="PANTHER" id="PTHR47219">
    <property type="entry name" value="RAB GTPASE-ACTIVATING PROTEIN 1-LIKE"/>
    <property type="match status" value="1"/>
</dbReference>
<sequence length="909" mass="99222">MSEHGQHEQPTAKSADERRDSIPDTSDKEIDTFEDANDSTQVEEAQVASPIGSTRSLTNRTSSTQGNTQDTQAPTLATPPVPSMPGALISDTEVNVLPEVEPEASPPKSPLLTSHRISAATLDNVSLDGEGATESSSLPPPVIPALPKRQSLDAVEPEPEKAPPTPPPKAAKAQLTGLSGKLPSVPWSPPPPPPPAPAPAPVASLPPPAPPTRKLTSPFSWLSRNSSSTPKETVMSPPLVSPNNERRNTASSILTIGSNPEMMLSKLEEGDEEIRGRPGRGSLKDRFKLLRMREEAGITTIGEEGQQEFKLGRRSASVGGLASPSTTFDDREPPLSPLPRSPNPALAPGTAAGVTAGPSAMTDPSAPVDWDLWQSVVYEGPAAVARTSAEELNRAIATGIPNAIRGVVWQVLAQSKNEELEVVYRELLARGTDKEKDRMSASSAALSNGSSKDKDTIQSSASSVHSDQSTAATTLTNGPRSPSPPSEKDVELSAKALAAVKAERKRKAKEDAASLQKLEKAIKRDLGARTSFSKFAASAGLQDGLFGVCKSYALFDEGVGYAQGMNFLAMPLLFNMPEEEAFCLLVRLMNQYHLRDLFIADMPGLHKHLYLFERLLEDFEPALYCHLHRRQVSPHLYATQWFLTLFAYRFPLQLVLRIYDLILSEGLSAILRFGLVLMQKNAATLLAMNDMAALTTFLKDRLFDVYIDASPSAGSILESGFFGSSGASIDKEVYRADHLVQDACAVKVTPELLKAYTAEWEEKTSIEKAREAELDRLKTTTASLSLKVRKLEERVEMHDTDHAALATDLVKTKVENEELRDENESLKVEVEELKKVVDQQPGEVEERLKSEMDRMMKRNLEVHEENGKLEEEMAQMEKTLVETKMAHAEVSAQYEAINRKWTDLRKALD</sequence>
<feature type="compositionally biased region" description="Low complexity" evidence="2">
    <location>
        <begin position="343"/>
        <end position="360"/>
    </location>
</feature>
<dbReference type="InterPro" id="IPR050302">
    <property type="entry name" value="Rab_GAP_TBC_domain"/>
</dbReference>
<feature type="compositionally biased region" description="Polar residues" evidence="2">
    <location>
        <begin position="111"/>
        <end position="124"/>
    </location>
</feature>
<organism evidence="4 5">
    <name type="scientific">Phlyctema vagabunda</name>
    <dbReference type="NCBI Taxonomy" id="108571"/>
    <lineage>
        <taxon>Eukaryota</taxon>
        <taxon>Fungi</taxon>
        <taxon>Dikarya</taxon>
        <taxon>Ascomycota</taxon>
        <taxon>Pezizomycotina</taxon>
        <taxon>Leotiomycetes</taxon>
        <taxon>Helotiales</taxon>
        <taxon>Dermateaceae</taxon>
        <taxon>Phlyctema</taxon>
    </lineage>
</organism>
<protein>
    <submittedName>
        <fullName evidence="4">GTPase activating protein</fullName>
    </submittedName>
</protein>
<evidence type="ECO:0000313" key="4">
    <source>
        <dbReference type="EMBL" id="KAL3426965.1"/>
    </source>
</evidence>
<feature type="compositionally biased region" description="Polar residues" evidence="2">
    <location>
        <begin position="249"/>
        <end position="258"/>
    </location>
</feature>
<feature type="compositionally biased region" description="Pro residues" evidence="2">
    <location>
        <begin position="186"/>
        <end position="211"/>
    </location>
</feature>
<dbReference type="InterPro" id="IPR000195">
    <property type="entry name" value="Rab-GAP-TBC_dom"/>
</dbReference>
<dbReference type="Gene3D" id="1.10.10.750">
    <property type="entry name" value="Ypt/Rab-GAP domain of gyp1p, domain 1"/>
    <property type="match status" value="1"/>
</dbReference>
<dbReference type="Pfam" id="PF23436">
    <property type="entry name" value="RabGap-TBC_2"/>
    <property type="match status" value="1"/>
</dbReference>
<dbReference type="SUPFAM" id="SSF47923">
    <property type="entry name" value="Ypt/Rab-GAP domain of gyp1p"/>
    <property type="match status" value="2"/>
</dbReference>
<feature type="compositionally biased region" description="Polar residues" evidence="2">
    <location>
        <begin position="65"/>
        <end position="75"/>
    </location>
</feature>
<dbReference type="Gene3D" id="1.10.8.270">
    <property type="entry name" value="putative rabgap domain of human tbc1 domain family member 14 like domains"/>
    <property type="match status" value="1"/>
</dbReference>
<keyword evidence="1" id="KW-0175">Coiled coil</keyword>
<feature type="coiled-coil region" evidence="1">
    <location>
        <begin position="774"/>
        <end position="886"/>
    </location>
</feature>
<dbReference type="PANTHER" id="PTHR47219:SF9">
    <property type="entry name" value="GTPASE ACTIVATING PROTEIN AND CENTROSOME-ASSOCIATED, ISOFORM B"/>
    <property type="match status" value="1"/>
</dbReference>
<comment type="caution">
    <text evidence="4">The sequence shown here is derived from an EMBL/GenBank/DDBJ whole genome shotgun (WGS) entry which is preliminary data.</text>
</comment>
<reference evidence="4 5" key="1">
    <citation type="submission" date="2024-06" db="EMBL/GenBank/DDBJ databases">
        <title>Complete genome of Phlyctema vagabunda strain 19-DSS-EL-015.</title>
        <authorList>
            <person name="Fiorenzani C."/>
        </authorList>
    </citation>
    <scope>NUCLEOTIDE SEQUENCE [LARGE SCALE GENOMIC DNA]</scope>
    <source>
        <strain evidence="4 5">19-DSS-EL-015</strain>
    </source>
</reference>
<evidence type="ECO:0000256" key="2">
    <source>
        <dbReference type="SAM" id="MobiDB-lite"/>
    </source>
</evidence>
<feature type="compositionally biased region" description="Polar residues" evidence="2">
    <location>
        <begin position="214"/>
        <end position="231"/>
    </location>
</feature>
<evidence type="ECO:0000259" key="3">
    <source>
        <dbReference type="PROSITE" id="PS50086"/>
    </source>
</evidence>
<name>A0ABR4PUQ8_9HELO</name>
<evidence type="ECO:0000313" key="5">
    <source>
        <dbReference type="Proteomes" id="UP001629113"/>
    </source>
</evidence>
<feature type="region of interest" description="Disordered" evidence="2">
    <location>
        <begin position="1"/>
        <end position="262"/>
    </location>
</feature>
<feature type="region of interest" description="Disordered" evidence="2">
    <location>
        <begin position="432"/>
        <end position="492"/>
    </location>
</feature>
<dbReference type="Proteomes" id="UP001629113">
    <property type="component" value="Unassembled WGS sequence"/>
</dbReference>
<accession>A0ABR4PUQ8</accession>
<feature type="compositionally biased region" description="Low complexity" evidence="2">
    <location>
        <begin position="459"/>
        <end position="469"/>
    </location>
</feature>
<gene>
    <name evidence="4" type="ORF">PVAG01_00474</name>
</gene>
<dbReference type="PROSITE" id="PS50086">
    <property type="entry name" value="TBC_RABGAP"/>
    <property type="match status" value="1"/>
</dbReference>
<feature type="compositionally biased region" description="Low complexity" evidence="2">
    <location>
        <begin position="440"/>
        <end position="450"/>
    </location>
</feature>
<feature type="compositionally biased region" description="Low complexity" evidence="2">
    <location>
        <begin position="53"/>
        <end position="64"/>
    </location>
</feature>
<feature type="domain" description="Rab-GAP TBC" evidence="3">
    <location>
        <begin position="399"/>
        <end position="666"/>
    </location>
</feature>
<dbReference type="InterPro" id="IPR035969">
    <property type="entry name" value="Rab-GAP_TBC_sf"/>
</dbReference>
<feature type="region of interest" description="Disordered" evidence="2">
    <location>
        <begin position="310"/>
        <end position="362"/>
    </location>
</feature>
<dbReference type="SMART" id="SM00164">
    <property type="entry name" value="TBC"/>
    <property type="match status" value="1"/>
</dbReference>
<dbReference type="Gene3D" id="1.10.472.80">
    <property type="entry name" value="Ypt/Rab-GAP domain of gyp1p, domain 3"/>
    <property type="match status" value="1"/>
</dbReference>
<proteinExistence type="predicted"/>
<evidence type="ECO:0000256" key="1">
    <source>
        <dbReference type="SAM" id="Coils"/>
    </source>
</evidence>
<keyword evidence="5" id="KW-1185">Reference proteome</keyword>
<dbReference type="EMBL" id="JBFCZG010000001">
    <property type="protein sequence ID" value="KAL3426965.1"/>
    <property type="molecule type" value="Genomic_DNA"/>
</dbReference>
<feature type="compositionally biased region" description="Polar residues" evidence="2">
    <location>
        <begin position="470"/>
        <end position="480"/>
    </location>
</feature>
<feature type="compositionally biased region" description="Basic and acidic residues" evidence="2">
    <location>
        <begin position="14"/>
        <end position="31"/>
    </location>
</feature>